<evidence type="ECO:0000256" key="2">
    <source>
        <dbReference type="ARBA" id="ARBA00023015"/>
    </source>
</evidence>
<dbReference type="Gene3D" id="1.10.10.10">
    <property type="entry name" value="Winged helix-like DNA-binding domain superfamily/Winged helix DNA-binding domain"/>
    <property type="match status" value="1"/>
</dbReference>
<comment type="similarity">
    <text evidence="1">Belongs to the sigma-70 factor family. ECF subfamily.</text>
</comment>
<evidence type="ECO:0000256" key="3">
    <source>
        <dbReference type="ARBA" id="ARBA00023082"/>
    </source>
</evidence>
<evidence type="ECO:0000256" key="4">
    <source>
        <dbReference type="ARBA" id="ARBA00023163"/>
    </source>
</evidence>
<dbReference type="RefSeq" id="WP_119034567.1">
    <property type="nucleotide sequence ID" value="NZ_QXDC01000002.1"/>
</dbReference>
<dbReference type="PANTHER" id="PTHR43133:SF63">
    <property type="entry name" value="RNA POLYMERASE SIGMA FACTOR FECI-RELATED"/>
    <property type="match status" value="1"/>
</dbReference>
<dbReference type="SUPFAM" id="SSF88659">
    <property type="entry name" value="Sigma3 and sigma4 domains of RNA polymerase sigma factors"/>
    <property type="match status" value="1"/>
</dbReference>
<dbReference type="InterPro" id="IPR007630">
    <property type="entry name" value="RNA_pol_sigma70_r4"/>
</dbReference>
<evidence type="ECO:0000256" key="1">
    <source>
        <dbReference type="ARBA" id="ARBA00010641"/>
    </source>
</evidence>
<dbReference type="InterPro" id="IPR039425">
    <property type="entry name" value="RNA_pol_sigma-70-like"/>
</dbReference>
<proteinExistence type="inferred from homology"/>
<feature type="domain" description="RNA polymerase sigma-70 region 4" evidence="5">
    <location>
        <begin position="105"/>
        <end position="142"/>
    </location>
</feature>
<accession>A0A397PKY3</accession>
<dbReference type="NCBIfam" id="TIGR02937">
    <property type="entry name" value="sigma70-ECF"/>
    <property type="match status" value="1"/>
</dbReference>
<dbReference type="InterPro" id="IPR013325">
    <property type="entry name" value="RNA_pol_sigma_r2"/>
</dbReference>
<gene>
    <name evidence="6" type="ORF">DFR49_0880</name>
</gene>
<protein>
    <submittedName>
        <fullName evidence="6">RNA polymerase sigma-70 factor (ECF subfamily)</fullName>
    </submittedName>
</protein>
<evidence type="ECO:0000313" key="6">
    <source>
        <dbReference type="EMBL" id="RIA46341.1"/>
    </source>
</evidence>
<evidence type="ECO:0000259" key="5">
    <source>
        <dbReference type="Pfam" id="PF04545"/>
    </source>
</evidence>
<dbReference type="GO" id="GO:0006352">
    <property type="term" value="P:DNA-templated transcription initiation"/>
    <property type="evidence" value="ECO:0007669"/>
    <property type="project" value="InterPro"/>
</dbReference>
<dbReference type="Pfam" id="PF04545">
    <property type="entry name" value="Sigma70_r4"/>
    <property type="match status" value="1"/>
</dbReference>
<evidence type="ECO:0000313" key="7">
    <source>
        <dbReference type="Proteomes" id="UP000266568"/>
    </source>
</evidence>
<dbReference type="InterPro" id="IPR036388">
    <property type="entry name" value="WH-like_DNA-bd_sf"/>
</dbReference>
<dbReference type="AlphaFoldDB" id="A0A397PKY3"/>
<comment type="caution">
    <text evidence="6">The sequence shown here is derived from an EMBL/GenBank/DDBJ whole genome shotgun (WGS) entry which is preliminary data.</text>
</comment>
<dbReference type="SUPFAM" id="SSF88946">
    <property type="entry name" value="Sigma2 domain of RNA polymerase sigma factors"/>
    <property type="match status" value="1"/>
</dbReference>
<sequence>MALLISAYPDLKRRLAGRLGSVDLAQEALHDTYMRLRRTEIADEVRNPKSYLMSMALNIASNSARAERKHLSAAEVTLMIDLPDDAPDPLRHAEARSELAAVERALQKLPPRRRAIMKRVWIEGATYKELALEYTVSERTIRHEVLLATRHLHEATEVFSVEALQDQLSQVSSK</sequence>
<dbReference type="OrthoDB" id="7190058at2"/>
<keyword evidence="4" id="KW-0804">Transcription</keyword>
<dbReference type="PANTHER" id="PTHR43133">
    <property type="entry name" value="RNA POLYMERASE ECF-TYPE SIGMA FACTO"/>
    <property type="match status" value="1"/>
</dbReference>
<dbReference type="InterPro" id="IPR013324">
    <property type="entry name" value="RNA_pol_sigma_r3/r4-like"/>
</dbReference>
<keyword evidence="2" id="KW-0805">Transcription regulation</keyword>
<keyword evidence="7" id="KW-1185">Reference proteome</keyword>
<reference evidence="6 7" key="1">
    <citation type="submission" date="2018-08" db="EMBL/GenBank/DDBJ databases">
        <title>Genomic Encyclopedia of Type Strains, Phase IV (KMG-IV): sequencing the most valuable type-strain genomes for metagenomic binning, comparative biology and taxonomic classification.</title>
        <authorList>
            <person name="Goeker M."/>
        </authorList>
    </citation>
    <scope>NUCLEOTIDE SEQUENCE [LARGE SCALE GENOMIC DNA]</scope>
    <source>
        <strain evidence="6 7">DSM 25527</strain>
    </source>
</reference>
<dbReference type="InterPro" id="IPR014284">
    <property type="entry name" value="RNA_pol_sigma-70_dom"/>
</dbReference>
<keyword evidence="3" id="KW-0731">Sigma factor</keyword>
<name>A0A397PKY3_9SPHN</name>
<organism evidence="6 7">
    <name type="scientific">Hephaestia caeni</name>
    <dbReference type="NCBI Taxonomy" id="645617"/>
    <lineage>
        <taxon>Bacteria</taxon>
        <taxon>Pseudomonadati</taxon>
        <taxon>Pseudomonadota</taxon>
        <taxon>Alphaproteobacteria</taxon>
        <taxon>Sphingomonadales</taxon>
        <taxon>Sphingomonadaceae</taxon>
        <taxon>Hephaestia</taxon>
    </lineage>
</organism>
<dbReference type="EMBL" id="QXDC01000002">
    <property type="protein sequence ID" value="RIA46341.1"/>
    <property type="molecule type" value="Genomic_DNA"/>
</dbReference>
<dbReference type="Proteomes" id="UP000266568">
    <property type="component" value="Unassembled WGS sequence"/>
</dbReference>
<dbReference type="GO" id="GO:0016987">
    <property type="term" value="F:sigma factor activity"/>
    <property type="evidence" value="ECO:0007669"/>
    <property type="project" value="UniProtKB-KW"/>
</dbReference>